<feature type="compositionally biased region" description="Basic and acidic residues" evidence="2">
    <location>
        <begin position="280"/>
        <end position="289"/>
    </location>
</feature>
<protein>
    <submittedName>
        <fullName evidence="3">Unnamed protein product</fullName>
    </submittedName>
</protein>
<organism evidence="3 4">
    <name type="scientific">Phytophthora fragariaefolia</name>
    <dbReference type="NCBI Taxonomy" id="1490495"/>
    <lineage>
        <taxon>Eukaryota</taxon>
        <taxon>Sar</taxon>
        <taxon>Stramenopiles</taxon>
        <taxon>Oomycota</taxon>
        <taxon>Peronosporomycetes</taxon>
        <taxon>Peronosporales</taxon>
        <taxon>Peronosporaceae</taxon>
        <taxon>Phytophthora</taxon>
    </lineage>
</organism>
<comment type="caution">
    <text evidence="3">The sequence shown here is derived from an EMBL/GenBank/DDBJ whole genome shotgun (WGS) entry which is preliminary data.</text>
</comment>
<feature type="region of interest" description="Disordered" evidence="2">
    <location>
        <begin position="244"/>
        <end position="352"/>
    </location>
</feature>
<keyword evidence="4" id="KW-1185">Reference proteome</keyword>
<keyword evidence="1" id="KW-0175">Coiled coil</keyword>
<evidence type="ECO:0000313" key="4">
    <source>
        <dbReference type="Proteomes" id="UP001165121"/>
    </source>
</evidence>
<feature type="coiled-coil region" evidence="1">
    <location>
        <begin position="192"/>
        <end position="233"/>
    </location>
</feature>
<dbReference type="EMBL" id="BSXT01002401">
    <property type="protein sequence ID" value="GMF48744.1"/>
    <property type="molecule type" value="Genomic_DNA"/>
</dbReference>
<evidence type="ECO:0000313" key="3">
    <source>
        <dbReference type="EMBL" id="GMF48744.1"/>
    </source>
</evidence>
<feature type="compositionally biased region" description="Basic residues" evidence="2">
    <location>
        <begin position="263"/>
        <end position="279"/>
    </location>
</feature>
<feature type="compositionally biased region" description="Basic and acidic residues" evidence="2">
    <location>
        <begin position="245"/>
        <end position="262"/>
    </location>
</feature>
<accession>A0A9W6XZT1</accession>
<feature type="region of interest" description="Disordered" evidence="2">
    <location>
        <begin position="1"/>
        <end position="47"/>
    </location>
</feature>
<dbReference type="AlphaFoldDB" id="A0A9W6XZT1"/>
<evidence type="ECO:0000256" key="1">
    <source>
        <dbReference type="SAM" id="Coils"/>
    </source>
</evidence>
<dbReference type="Proteomes" id="UP001165121">
    <property type="component" value="Unassembled WGS sequence"/>
</dbReference>
<gene>
    <name evidence="3" type="ORF">Pfra01_001897200</name>
</gene>
<proteinExistence type="predicted"/>
<evidence type="ECO:0000256" key="2">
    <source>
        <dbReference type="SAM" id="MobiDB-lite"/>
    </source>
</evidence>
<name>A0A9W6XZT1_9STRA</name>
<reference evidence="3" key="1">
    <citation type="submission" date="2023-04" db="EMBL/GenBank/DDBJ databases">
        <title>Phytophthora fragariaefolia NBRC 109709.</title>
        <authorList>
            <person name="Ichikawa N."/>
            <person name="Sato H."/>
            <person name="Tonouchi N."/>
        </authorList>
    </citation>
    <scope>NUCLEOTIDE SEQUENCE</scope>
    <source>
        <strain evidence="3">NBRC 109709</strain>
    </source>
</reference>
<sequence length="352" mass="38713">MSSAAHASDGSSTTESEDEQTYQESSIKAEPEVITSSPGVEVVSPTEPVVKSEADVVESHVTAEAAEAKLEVSITQHVSITENAATNLDQAHEQSVDSSSPPRCSACKNALLDVPQVDIVQVQEVLDCKCCGLVLPRSSYSKTQRGKETRKCQACTGNVAYGEKHKNKAPSKAKARRQHEASGVFTNKVGRLKMAQMALERKLKEVSKATKRREEYEEQLNKEAMEIARQSALLKRSNPSAFQRLMKDLKIKKPPTYEEDRKKKAKKTKANLKKKQNAKHKADSDMDRAKNKKKKTRGPEVDSSVYVPPASAVDEAPARAISTRSRTRSQPQAVEVKAEVKTELPGVETKTE</sequence>
<dbReference type="OrthoDB" id="122451at2759"/>